<reference evidence="2 3" key="1">
    <citation type="submission" date="2016-07" db="EMBL/GenBank/DDBJ databases">
        <title>Pervasive Adenine N6-methylation of Active Genes in Fungi.</title>
        <authorList>
            <consortium name="DOE Joint Genome Institute"/>
            <person name="Mondo S.J."/>
            <person name="Dannebaum R.O."/>
            <person name="Kuo R.C."/>
            <person name="Labutti K."/>
            <person name="Haridas S."/>
            <person name="Kuo A."/>
            <person name="Salamov A."/>
            <person name="Ahrendt S.R."/>
            <person name="Lipzen A."/>
            <person name="Sullivan W."/>
            <person name="Andreopoulos W.B."/>
            <person name="Clum A."/>
            <person name="Lindquist E."/>
            <person name="Daum C."/>
            <person name="Ramamoorthy G.K."/>
            <person name="Gryganskyi A."/>
            <person name="Culley D."/>
            <person name="Magnuson J.K."/>
            <person name="James T.Y."/>
            <person name="O'Malley M.A."/>
            <person name="Stajich J.E."/>
            <person name="Spatafora J.W."/>
            <person name="Visel A."/>
            <person name="Grigoriev I.V."/>
        </authorList>
    </citation>
    <scope>NUCLEOTIDE SEQUENCE [LARGE SCALE GENOMIC DNA]</scope>
    <source>
        <strain evidence="2 3">68-887.2</strain>
    </source>
</reference>
<dbReference type="AlphaFoldDB" id="A0A1Y2B1S6"/>
<feature type="region of interest" description="Disordered" evidence="1">
    <location>
        <begin position="1"/>
        <end position="20"/>
    </location>
</feature>
<dbReference type="EMBL" id="MCFC01000029">
    <property type="protein sequence ID" value="ORY28772.1"/>
    <property type="molecule type" value="Genomic_DNA"/>
</dbReference>
<proteinExistence type="predicted"/>
<evidence type="ECO:0000313" key="2">
    <source>
        <dbReference type="EMBL" id="ORY28772.1"/>
    </source>
</evidence>
<feature type="compositionally biased region" description="Basic and acidic residues" evidence="1">
    <location>
        <begin position="110"/>
        <end position="122"/>
    </location>
</feature>
<organism evidence="2 3">
    <name type="scientific">Naematelia encephala</name>
    <dbReference type="NCBI Taxonomy" id="71784"/>
    <lineage>
        <taxon>Eukaryota</taxon>
        <taxon>Fungi</taxon>
        <taxon>Dikarya</taxon>
        <taxon>Basidiomycota</taxon>
        <taxon>Agaricomycotina</taxon>
        <taxon>Tremellomycetes</taxon>
        <taxon>Tremellales</taxon>
        <taxon>Naemateliaceae</taxon>
        <taxon>Naematelia</taxon>
    </lineage>
</organism>
<dbReference type="Proteomes" id="UP000193986">
    <property type="component" value="Unassembled WGS sequence"/>
</dbReference>
<name>A0A1Y2B1S6_9TREE</name>
<keyword evidence="3" id="KW-1185">Reference proteome</keyword>
<feature type="region of interest" description="Disordered" evidence="1">
    <location>
        <begin position="96"/>
        <end position="122"/>
    </location>
</feature>
<protein>
    <submittedName>
        <fullName evidence="2">Uncharacterized protein</fullName>
    </submittedName>
</protein>
<sequence>MSTPTPTATARPVHVSNLTRQDLQGDLTSLLNLPTSVLRPLLPDSSSSSSTSSPSFPSTTYPSSSSQSPIKPSSNTISTFESISAISLLDDFSTSFSPTSTSTSTSTFTSKDETTTKNGKLSEIDNKEKSQQLIKAYIRDMRDLLSMDTRESEILGIRLDQMREKASEVVQALKDVEV</sequence>
<accession>A0A1Y2B1S6</accession>
<dbReference type="OrthoDB" id="2564958at2759"/>
<evidence type="ECO:0000313" key="3">
    <source>
        <dbReference type="Proteomes" id="UP000193986"/>
    </source>
</evidence>
<feature type="region of interest" description="Disordered" evidence="1">
    <location>
        <begin position="38"/>
        <end position="76"/>
    </location>
</feature>
<dbReference type="InParanoid" id="A0A1Y2B1S6"/>
<evidence type="ECO:0000256" key="1">
    <source>
        <dbReference type="SAM" id="MobiDB-lite"/>
    </source>
</evidence>
<feature type="compositionally biased region" description="Low complexity" evidence="1">
    <location>
        <begin position="38"/>
        <end position="74"/>
    </location>
</feature>
<feature type="compositionally biased region" description="Low complexity" evidence="1">
    <location>
        <begin position="96"/>
        <end position="109"/>
    </location>
</feature>
<gene>
    <name evidence="2" type="ORF">BCR39DRAFT_533773</name>
</gene>
<comment type="caution">
    <text evidence="2">The sequence shown here is derived from an EMBL/GenBank/DDBJ whole genome shotgun (WGS) entry which is preliminary data.</text>
</comment>